<accession>A0A979FG23</accession>
<evidence type="ECO:0000313" key="3">
    <source>
        <dbReference type="RefSeq" id="XP_047735668.1"/>
    </source>
</evidence>
<dbReference type="Proteomes" id="UP000694843">
    <property type="component" value="Unplaced"/>
</dbReference>
<keyword evidence="2" id="KW-1185">Reference proteome</keyword>
<protein>
    <submittedName>
        <fullName evidence="3">Uncharacterized protein LOC108669573</fullName>
    </submittedName>
</protein>
<reference evidence="3" key="1">
    <citation type="submission" date="2025-08" db="UniProtKB">
        <authorList>
            <consortium name="RefSeq"/>
        </authorList>
    </citation>
    <scope>IDENTIFICATION</scope>
</reference>
<dbReference type="RefSeq" id="XP_047735668.1">
    <property type="nucleotide sequence ID" value="XM_047879712.1"/>
</dbReference>
<name>A0A979FG23_HYAAZ</name>
<dbReference type="AlphaFoldDB" id="A0A979FG23"/>
<feature type="compositionally biased region" description="Polar residues" evidence="1">
    <location>
        <begin position="189"/>
        <end position="204"/>
    </location>
</feature>
<evidence type="ECO:0000313" key="2">
    <source>
        <dbReference type="Proteomes" id="UP000694843"/>
    </source>
</evidence>
<dbReference type="KEGG" id="hazt:108669573"/>
<gene>
    <name evidence="3" type="primary">LOC108669573</name>
</gene>
<organism evidence="2 3">
    <name type="scientific">Hyalella azteca</name>
    <name type="common">Amphipod</name>
    <dbReference type="NCBI Taxonomy" id="294128"/>
    <lineage>
        <taxon>Eukaryota</taxon>
        <taxon>Metazoa</taxon>
        <taxon>Ecdysozoa</taxon>
        <taxon>Arthropoda</taxon>
        <taxon>Crustacea</taxon>
        <taxon>Multicrustacea</taxon>
        <taxon>Malacostraca</taxon>
        <taxon>Eumalacostraca</taxon>
        <taxon>Peracarida</taxon>
        <taxon>Amphipoda</taxon>
        <taxon>Senticaudata</taxon>
        <taxon>Talitrida</taxon>
        <taxon>Talitroidea</taxon>
        <taxon>Hyalellidae</taxon>
        <taxon>Hyalella</taxon>
    </lineage>
</organism>
<feature type="region of interest" description="Disordered" evidence="1">
    <location>
        <begin position="25"/>
        <end position="65"/>
    </location>
</feature>
<dbReference type="GeneID" id="108669573"/>
<evidence type="ECO:0000256" key="1">
    <source>
        <dbReference type="SAM" id="MobiDB-lite"/>
    </source>
</evidence>
<feature type="region of interest" description="Disordered" evidence="1">
    <location>
        <begin position="184"/>
        <end position="204"/>
    </location>
</feature>
<proteinExistence type="predicted"/>
<sequence length="204" mass="23397">MDQHSHYQPSGSPVSYTHVRDLDSSDLWRRRNGLDPCSRRSPLHGDNKRHDDDEAARHQMHQQRDQNRLMERMSHHHVQGQTTKRKNVRRRFNLSTENRMDIISPMNASSNWDVAEQRSEDSISSVESSLYSDEDDAALQDGFEQLRKAAIPDLSPSQEVDHYSLLKTAIAKIGWLTNVLEDHHKSSPNDRGSFSTALTASNEL</sequence>
<feature type="compositionally biased region" description="Basic and acidic residues" evidence="1">
    <location>
        <begin position="43"/>
        <end position="65"/>
    </location>
</feature>